<protein>
    <submittedName>
        <fullName evidence="6">44049_t:CDS:1</fullName>
    </submittedName>
</protein>
<keyword evidence="7" id="KW-1185">Reference proteome</keyword>
<keyword evidence="4 5" id="KW-0472">Membrane</keyword>
<gene>
    <name evidence="6" type="ORF">GMARGA_LOCUS4765</name>
</gene>
<organism evidence="6 7">
    <name type="scientific">Gigaspora margarita</name>
    <dbReference type="NCBI Taxonomy" id="4874"/>
    <lineage>
        <taxon>Eukaryota</taxon>
        <taxon>Fungi</taxon>
        <taxon>Fungi incertae sedis</taxon>
        <taxon>Mucoromycota</taxon>
        <taxon>Glomeromycotina</taxon>
        <taxon>Glomeromycetes</taxon>
        <taxon>Diversisporales</taxon>
        <taxon>Gigasporaceae</taxon>
        <taxon>Gigaspora</taxon>
    </lineage>
</organism>
<proteinExistence type="predicted"/>
<evidence type="ECO:0000313" key="6">
    <source>
        <dbReference type="EMBL" id="CAG8555522.1"/>
    </source>
</evidence>
<dbReference type="PANTHER" id="PTHR34292:SF2">
    <property type="entry name" value="OUTER SPORE WALL PROTEIN LDS1"/>
    <property type="match status" value="1"/>
</dbReference>
<evidence type="ECO:0000256" key="4">
    <source>
        <dbReference type="ARBA" id="ARBA00023136"/>
    </source>
</evidence>
<evidence type="ECO:0000256" key="1">
    <source>
        <dbReference type="ARBA" id="ARBA00004141"/>
    </source>
</evidence>
<dbReference type="Proteomes" id="UP000789901">
    <property type="component" value="Unassembled WGS sequence"/>
</dbReference>
<comment type="caution">
    <text evidence="6">The sequence shown here is derived from an EMBL/GenBank/DDBJ whole genome shotgun (WGS) entry which is preliminary data.</text>
</comment>
<feature type="transmembrane region" description="Helical" evidence="5">
    <location>
        <begin position="6"/>
        <end position="23"/>
    </location>
</feature>
<keyword evidence="2 5" id="KW-0812">Transmembrane</keyword>
<sequence length="282" mass="32073">MALPISYYPIEGIFYFFSHWILIRRITCILFITLIATVVAFGLSFGFLLSLQAHALIVAGCPAWLAWIVSVIFCLLEAIIFTLIFYLIATPIWQDALFDDVLRLKGLGYVLERQRNISETTLCCRGVHSGLTITCFQIYALIILQVLTLLLTIPLHALPIIGTILYCYINGWIMTWGHQLHYHLEIKEFNVKQSIRFALRNHDDYVMFGMVAVALELIPIANFIFFWTNVVGAALWTADVIIEEQRDASRRLVNPHGLIVNEGGSNYAAQRMNNHVYGATFV</sequence>
<evidence type="ECO:0000256" key="2">
    <source>
        <dbReference type="ARBA" id="ARBA00022692"/>
    </source>
</evidence>
<evidence type="ECO:0000256" key="5">
    <source>
        <dbReference type="SAM" id="Phobius"/>
    </source>
</evidence>
<evidence type="ECO:0000313" key="7">
    <source>
        <dbReference type="Proteomes" id="UP000789901"/>
    </source>
</evidence>
<name>A0ABN7UDV6_GIGMA</name>
<dbReference type="EMBL" id="CAJVQB010001915">
    <property type="protein sequence ID" value="CAG8555522.1"/>
    <property type="molecule type" value="Genomic_DNA"/>
</dbReference>
<keyword evidence="3 5" id="KW-1133">Transmembrane helix</keyword>
<evidence type="ECO:0000256" key="3">
    <source>
        <dbReference type="ARBA" id="ARBA00022989"/>
    </source>
</evidence>
<dbReference type="Pfam" id="PF07264">
    <property type="entry name" value="EI24"/>
    <property type="match status" value="1"/>
</dbReference>
<dbReference type="InterPro" id="IPR059112">
    <property type="entry name" value="CysZ/EI24"/>
</dbReference>
<reference evidence="6 7" key="1">
    <citation type="submission" date="2021-06" db="EMBL/GenBank/DDBJ databases">
        <authorList>
            <person name="Kallberg Y."/>
            <person name="Tangrot J."/>
            <person name="Rosling A."/>
        </authorList>
    </citation>
    <scope>NUCLEOTIDE SEQUENCE [LARGE SCALE GENOMIC DNA]</scope>
    <source>
        <strain evidence="6 7">120-4 pot B 10/14</strain>
    </source>
</reference>
<feature type="transmembrane region" description="Helical" evidence="5">
    <location>
        <begin position="205"/>
        <end position="227"/>
    </location>
</feature>
<comment type="subcellular location">
    <subcellularLocation>
        <location evidence="1">Membrane</location>
        <topology evidence="1">Multi-pass membrane protein</topology>
    </subcellularLocation>
</comment>
<dbReference type="InterPro" id="IPR052786">
    <property type="entry name" value="Spore_wall_assembly"/>
</dbReference>
<feature type="transmembrane region" description="Helical" evidence="5">
    <location>
        <begin position="64"/>
        <end position="88"/>
    </location>
</feature>
<feature type="transmembrane region" description="Helical" evidence="5">
    <location>
        <begin position="163"/>
        <end position="184"/>
    </location>
</feature>
<dbReference type="PANTHER" id="PTHR34292">
    <property type="entry name" value="OUTER SPORE WALL PROTEIN LDS1"/>
    <property type="match status" value="1"/>
</dbReference>
<accession>A0ABN7UDV6</accession>
<feature type="transmembrane region" description="Helical" evidence="5">
    <location>
        <begin position="30"/>
        <end position="52"/>
    </location>
</feature>